<gene>
    <name evidence="1" type="ORF">M514_06003</name>
</gene>
<reference evidence="1" key="1">
    <citation type="journal article" date="2014" name="Nat. Genet.">
        <title>Genome and transcriptome of the porcine whipworm Trichuris suis.</title>
        <authorList>
            <person name="Jex A.R."/>
            <person name="Nejsum P."/>
            <person name="Schwarz E.M."/>
            <person name="Hu L."/>
            <person name="Young N.D."/>
            <person name="Hall R.S."/>
            <person name="Korhonen P.K."/>
            <person name="Liao S."/>
            <person name="Thamsborg S."/>
            <person name="Xia J."/>
            <person name="Xu P."/>
            <person name="Wang S."/>
            <person name="Scheerlinck J.P."/>
            <person name="Hofmann A."/>
            <person name="Sternberg P.W."/>
            <person name="Wang J."/>
            <person name="Gasser R.B."/>
        </authorList>
    </citation>
    <scope>NUCLEOTIDE SEQUENCE [LARGE SCALE GENOMIC DNA]</scope>
    <source>
        <strain evidence="1">DCEP-RM93F</strain>
    </source>
</reference>
<evidence type="ECO:0000313" key="1">
    <source>
        <dbReference type="EMBL" id="KFD61422.1"/>
    </source>
</evidence>
<dbReference type="AlphaFoldDB" id="A0A085MW26"/>
<dbReference type="Proteomes" id="UP000030758">
    <property type="component" value="Unassembled WGS sequence"/>
</dbReference>
<protein>
    <submittedName>
        <fullName evidence="1">Uncharacterized protein</fullName>
    </submittedName>
</protein>
<proteinExistence type="predicted"/>
<dbReference type="EMBL" id="KL367623">
    <property type="protein sequence ID" value="KFD61422.1"/>
    <property type="molecule type" value="Genomic_DNA"/>
</dbReference>
<organism evidence="1">
    <name type="scientific">Trichuris suis</name>
    <name type="common">pig whipworm</name>
    <dbReference type="NCBI Taxonomy" id="68888"/>
    <lineage>
        <taxon>Eukaryota</taxon>
        <taxon>Metazoa</taxon>
        <taxon>Ecdysozoa</taxon>
        <taxon>Nematoda</taxon>
        <taxon>Enoplea</taxon>
        <taxon>Dorylaimia</taxon>
        <taxon>Trichinellida</taxon>
        <taxon>Trichuridae</taxon>
        <taxon>Trichuris</taxon>
    </lineage>
</organism>
<sequence length="64" mass="7083">MKPCKLAWKNKSTLISPIRSFGSIVPGKCPESDKVTMTDDDDAELEESILARFDCSPVRVELLA</sequence>
<name>A0A085MW26_9BILA</name>
<accession>A0A085MW26</accession>